<dbReference type="Pfam" id="PF09339">
    <property type="entry name" value="HTH_IclR"/>
    <property type="match status" value="1"/>
</dbReference>
<dbReference type="SMART" id="SM00346">
    <property type="entry name" value="HTH_ICLR"/>
    <property type="match status" value="1"/>
</dbReference>
<dbReference type="GO" id="GO:0045892">
    <property type="term" value="P:negative regulation of DNA-templated transcription"/>
    <property type="evidence" value="ECO:0007669"/>
    <property type="project" value="TreeGrafter"/>
</dbReference>
<dbReference type="RefSeq" id="WP_248665425.1">
    <property type="nucleotide sequence ID" value="NZ_JALPRX010000008.1"/>
</dbReference>
<dbReference type="InterPro" id="IPR029016">
    <property type="entry name" value="GAF-like_dom_sf"/>
</dbReference>
<dbReference type="PROSITE" id="PS51077">
    <property type="entry name" value="HTH_ICLR"/>
    <property type="match status" value="1"/>
</dbReference>
<dbReference type="PROSITE" id="PS51078">
    <property type="entry name" value="ICLR_ED"/>
    <property type="match status" value="1"/>
</dbReference>
<proteinExistence type="predicted"/>
<dbReference type="InterPro" id="IPR005471">
    <property type="entry name" value="Tscrpt_reg_IclR_N"/>
</dbReference>
<evidence type="ECO:0000256" key="1">
    <source>
        <dbReference type="ARBA" id="ARBA00023015"/>
    </source>
</evidence>
<evidence type="ECO:0000313" key="8">
    <source>
        <dbReference type="Proteomes" id="UP001139516"/>
    </source>
</evidence>
<name>A0A9X2BW02_9PROT</name>
<dbReference type="PANTHER" id="PTHR30136">
    <property type="entry name" value="HELIX-TURN-HELIX TRANSCRIPTIONAL REGULATOR, ICLR FAMILY"/>
    <property type="match status" value="1"/>
</dbReference>
<gene>
    <name evidence="7" type="ORF">M0638_02750</name>
</gene>
<evidence type="ECO:0000256" key="4">
    <source>
        <dbReference type="SAM" id="MobiDB-lite"/>
    </source>
</evidence>
<organism evidence="7 8">
    <name type="scientific">Roseomonas acroporae</name>
    <dbReference type="NCBI Taxonomy" id="2937791"/>
    <lineage>
        <taxon>Bacteria</taxon>
        <taxon>Pseudomonadati</taxon>
        <taxon>Pseudomonadota</taxon>
        <taxon>Alphaproteobacteria</taxon>
        <taxon>Acetobacterales</taxon>
        <taxon>Roseomonadaceae</taxon>
        <taxon>Roseomonas</taxon>
    </lineage>
</organism>
<dbReference type="Gene3D" id="3.30.450.40">
    <property type="match status" value="1"/>
</dbReference>
<dbReference type="InterPro" id="IPR014757">
    <property type="entry name" value="Tscrpt_reg_IclR_C"/>
</dbReference>
<feature type="domain" description="HTH iclR-type" evidence="5">
    <location>
        <begin position="39"/>
        <end position="100"/>
    </location>
</feature>
<dbReference type="PANTHER" id="PTHR30136:SF24">
    <property type="entry name" value="HTH-TYPE TRANSCRIPTIONAL REPRESSOR ALLR"/>
    <property type="match status" value="1"/>
</dbReference>
<evidence type="ECO:0000313" key="7">
    <source>
        <dbReference type="EMBL" id="MCK8783300.1"/>
    </source>
</evidence>
<keyword evidence="8" id="KW-1185">Reference proteome</keyword>
<accession>A0A9X2BW02</accession>
<dbReference type="AlphaFoldDB" id="A0A9X2BW02"/>
<dbReference type="InterPro" id="IPR036388">
    <property type="entry name" value="WH-like_DNA-bd_sf"/>
</dbReference>
<dbReference type="SUPFAM" id="SSF55781">
    <property type="entry name" value="GAF domain-like"/>
    <property type="match status" value="1"/>
</dbReference>
<evidence type="ECO:0000256" key="2">
    <source>
        <dbReference type="ARBA" id="ARBA00023125"/>
    </source>
</evidence>
<comment type="caution">
    <text evidence="7">The sequence shown here is derived from an EMBL/GenBank/DDBJ whole genome shotgun (WGS) entry which is preliminary data.</text>
</comment>
<keyword evidence="1" id="KW-0805">Transcription regulation</keyword>
<protein>
    <submittedName>
        <fullName evidence="7">Helix-turn-helix domain-containing protein</fullName>
    </submittedName>
</protein>
<dbReference type="InterPro" id="IPR036390">
    <property type="entry name" value="WH_DNA-bd_sf"/>
</dbReference>
<dbReference type="GO" id="GO:0003700">
    <property type="term" value="F:DNA-binding transcription factor activity"/>
    <property type="evidence" value="ECO:0007669"/>
    <property type="project" value="TreeGrafter"/>
</dbReference>
<dbReference type="SUPFAM" id="SSF46785">
    <property type="entry name" value="Winged helix' DNA-binding domain"/>
    <property type="match status" value="1"/>
</dbReference>
<feature type="region of interest" description="Disordered" evidence="4">
    <location>
        <begin position="15"/>
        <end position="37"/>
    </location>
</feature>
<evidence type="ECO:0000259" key="6">
    <source>
        <dbReference type="PROSITE" id="PS51078"/>
    </source>
</evidence>
<dbReference type="Proteomes" id="UP001139516">
    <property type="component" value="Unassembled WGS sequence"/>
</dbReference>
<sequence length="260" mass="26725">MLYLIPHIKVPARGSSTLMEKTGTPRGAGRADGSTGNTLQTLDRGLQALDLISRQPDGVTVAVLATQLAVHRAIAYRLATTLEQHGLIARDASGLLRLGAGLLTLAARFEPQLRALSLPLLQTLARGAGAAAFVSVARGDECVAIAVAEPEDGLLRVAYRVGSRHPLSRGAAGIAILAGRKARAEDPPAVREARLRGVSVTQGELQRGAIGVASPVSGAPGIEASLGIVALEDLDVEAATGRVVEAARRLERALAGEAGG</sequence>
<reference evidence="7" key="1">
    <citation type="submission" date="2022-04" db="EMBL/GenBank/DDBJ databases">
        <title>Roseomonas acroporae sp. nov., isolated from coral Acropora digitifera.</title>
        <authorList>
            <person name="Sun H."/>
        </authorList>
    </citation>
    <scope>NUCLEOTIDE SEQUENCE</scope>
    <source>
        <strain evidence="7">NAR14</strain>
    </source>
</reference>
<evidence type="ECO:0000259" key="5">
    <source>
        <dbReference type="PROSITE" id="PS51077"/>
    </source>
</evidence>
<feature type="domain" description="IclR-ED" evidence="6">
    <location>
        <begin position="94"/>
        <end position="256"/>
    </location>
</feature>
<dbReference type="EMBL" id="JALPRX010000008">
    <property type="protein sequence ID" value="MCK8783300.1"/>
    <property type="molecule type" value="Genomic_DNA"/>
</dbReference>
<keyword evidence="2" id="KW-0238">DNA-binding</keyword>
<dbReference type="InterPro" id="IPR050707">
    <property type="entry name" value="HTH_MetabolicPath_Reg"/>
</dbReference>
<keyword evidence="3" id="KW-0804">Transcription</keyword>
<dbReference type="GO" id="GO:0003677">
    <property type="term" value="F:DNA binding"/>
    <property type="evidence" value="ECO:0007669"/>
    <property type="project" value="UniProtKB-KW"/>
</dbReference>
<evidence type="ECO:0000256" key="3">
    <source>
        <dbReference type="ARBA" id="ARBA00023163"/>
    </source>
</evidence>
<dbReference type="Gene3D" id="1.10.10.10">
    <property type="entry name" value="Winged helix-like DNA-binding domain superfamily/Winged helix DNA-binding domain"/>
    <property type="match status" value="1"/>
</dbReference>